<dbReference type="Pfam" id="PF10518">
    <property type="entry name" value="TAT_signal"/>
    <property type="match status" value="1"/>
</dbReference>
<dbReference type="InterPro" id="IPR019546">
    <property type="entry name" value="TAT_signal_bac_arc"/>
</dbReference>
<accession>A0ABS8FEK4</accession>
<dbReference type="InterPro" id="IPR006311">
    <property type="entry name" value="TAT_signal"/>
</dbReference>
<evidence type="ECO:0000256" key="1">
    <source>
        <dbReference type="ARBA" id="ARBA00004196"/>
    </source>
</evidence>
<comment type="caution">
    <text evidence="6">The sequence shown here is derived from an EMBL/GenBank/DDBJ whole genome shotgun (WGS) entry which is preliminary data.</text>
</comment>
<comment type="similarity">
    <text evidence="2">Belongs to the bacterial solute-binding protein 5 family.</text>
</comment>
<evidence type="ECO:0000256" key="4">
    <source>
        <dbReference type="ARBA" id="ARBA00022729"/>
    </source>
</evidence>
<keyword evidence="3" id="KW-0813">Transport</keyword>
<proteinExistence type="inferred from homology"/>
<keyword evidence="4" id="KW-0732">Signal</keyword>
<name>A0ABS8FEK4_9FIRM</name>
<dbReference type="Gene3D" id="3.90.76.10">
    <property type="entry name" value="Dipeptide-binding Protein, Domain 1"/>
    <property type="match status" value="1"/>
</dbReference>
<dbReference type="Gene3D" id="3.10.105.10">
    <property type="entry name" value="Dipeptide-binding Protein, Domain 3"/>
    <property type="match status" value="2"/>
</dbReference>
<feature type="domain" description="Solute-binding protein family 5" evidence="5">
    <location>
        <begin position="104"/>
        <end position="542"/>
    </location>
</feature>
<dbReference type="RefSeq" id="WP_227622449.1">
    <property type="nucleotide sequence ID" value="NZ_JAJEQO010000006.1"/>
</dbReference>
<dbReference type="SUPFAM" id="SSF53850">
    <property type="entry name" value="Periplasmic binding protein-like II"/>
    <property type="match status" value="1"/>
</dbReference>
<evidence type="ECO:0000313" key="7">
    <source>
        <dbReference type="Proteomes" id="UP001199236"/>
    </source>
</evidence>
<keyword evidence="7" id="KW-1185">Reference proteome</keyword>
<dbReference type="PANTHER" id="PTHR30290">
    <property type="entry name" value="PERIPLASMIC BINDING COMPONENT OF ABC TRANSPORTER"/>
    <property type="match status" value="1"/>
</dbReference>
<dbReference type="EMBL" id="JAJEQO010000006">
    <property type="protein sequence ID" value="MCC2212970.1"/>
    <property type="molecule type" value="Genomic_DNA"/>
</dbReference>
<organism evidence="6 7">
    <name type="scientific">Faecalibacterium hominis</name>
    <name type="common">ex Afrizal et al. 2022</name>
    <dbReference type="NCBI Taxonomy" id="2881265"/>
    <lineage>
        <taxon>Bacteria</taxon>
        <taxon>Bacillati</taxon>
        <taxon>Bacillota</taxon>
        <taxon>Clostridia</taxon>
        <taxon>Eubacteriales</taxon>
        <taxon>Oscillospiraceae</taxon>
        <taxon>Faecalibacterium</taxon>
    </lineage>
</organism>
<dbReference type="Gene3D" id="3.40.190.10">
    <property type="entry name" value="Periplasmic binding protein-like II"/>
    <property type="match status" value="1"/>
</dbReference>
<sequence length="676" mass="75411">MNNNYESHAISRRSFLKASGVVGAAGILAACGGNSGSSSTAASSGATSAPNTTGATPLKEFISWESTNRELESWNMLYSQMASDMNVTTNLWEGLLSFDCYGKAVPSVAKEWSHNEESSVWTFNLRDDVDWVDVNGEVKAHLTSKDFLVGLEWVLNAAKNQANNTSMPNETLTGAADYYQKTSDMGDAAAELTYQDMLDAGVGVEAPDDYTLVFTCKDPCPYFDTVAAYTSFYPVSEDLINELGVEGFRACDYTNMWYNGPYVVEEFISQNTKSYIPNPNYYAADEVSRFDRFTVTMISDGTVTFQLYQNRELDEMDVGESTLTTIQADPNSEYNAQLCEKRPKKFSYQMHFNYQKNNEDGTPDDNWNKAIANTAFRQCFYKGLNLTNWYARTNKINPLKCENDCYTMPGVCYNTQGQEYSTLVAKEMGFDGEAYDGKTMIRLRSNNGDIADLKKQAMDELSAIGVTFPVHAAYYIIAGSTSALDNTTVLKQCFTDSFGDDFIVLDIKTYVSSITQEVRNPQLQSFVINGWGADYGDPVNFVGQEILHDDNAYYSWYYSNIAKIVEAGPADWQKDLVACYEEFTDLVNTAKAIVDDTDARYAAFAKAEASMLNNVLACPCYFDVSWTLTHANEYSKINAMYGPCNYKAVNWETSEEAYTTEQYEEFAAAFDAATKA</sequence>
<dbReference type="PROSITE" id="PS51318">
    <property type="entry name" value="TAT"/>
    <property type="match status" value="1"/>
</dbReference>
<protein>
    <submittedName>
        <fullName evidence="6">ABC transporter substrate-binding protein</fullName>
    </submittedName>
</protein>
<gene>
    <name evidence="6" type="ORF">LKD34_05615</name>
</gene>
<dbReference type="InterPro" id="IPR000914">
    <property type="entry name" value="SBP_5_dom"/>
</dbReference>
<dbReference type="Pfam" id="PF00496">
    <property type="entry name" value="SBP_bac_5"/>
    <property type="match status" value="1"/>
</dbReference>
<dbReference type="NCBIfam" id="TIGR01409">
    <property type="entry name" value="TAT_signal_seq"/>
    <property type="match status" value="1"/>
</dbReference>
<evidence type="ECO:0000256" key="2">
    <source>
        <dbReference type="ARBA" id="ARBA00005695"/>
    </source>
</evidence>
<dbReference type="InterPro" id="IPR039424">
    <property type="entry name" value="SBP_5"/>
</dbReference>
<evidence type="ECO:0000313" key="6">
    <source>
        <dbReference type="EMBL" id="MCC2212970.1"/>
    </source>
</evidence>
<dbReference type="PANTHER" id="PTHR30290:SF10">
    <property type="entry name" value="PERIPLASMIC OLIGOPEPTIDE-BINDING PROTEIN-RELATED"/>
    <property type="match status" value="1"/>
</dbReference>
<dbReference type="Proteomes" id="UP001199236">
    <property type="component" value="Unassembled WGS sequence"/>
</dbReference>
<evidence type="ECO:0000259" key="5">
    <source>
        <dbReference type="Pfam" id="PF00496"/>
    </source>
</evidence>
<reference evidence="6 7" key="1">
    <citation type="submission" date="2021-10" db="EMBL/GenBank/DDBJ databases">
        <title>Anaerobic single-cell dispensing facilitates the cultivation of human gut bacteria.</title>
        <authorList>
            <person name="Afrizal A."/>
        </authorList>
    </citation>
    <scope>NUCLEOTIDE SEQUENCE [LARGE SCALE GENOMIC DNA]</scope>
    <source>
        <strain evidence="6 7">CLA-AA-H223</strain>
    </source>
</reference>
<comment type="subcellular location">
    <subcellularLocation>
        <location evidence="1">Cell envelope</location>
    </subcellularLocation>
</comment>
<evidence type="ECO:0000256" key="3">
    <source>
        <dbReference type="ARBA" id="ARBA00022448"/>
    </source>
</evidence>